<reference evidence="2 3" key="1">
    <citation type="submission" date="2020-04" db="EMBL/GenBank/DDBJ databases">
        <authorList>
            <person name="Doyle D.A."/>
        </authorList>
    </citation>
    <scope>NUCLEOTIDE SEQUENCE [LARGE SCALE GENOMIC DNA]</scope>
    <source>
        <strain evidence="2 3">P21</strain>
    </source>
</reference>
<accession>A0A7Y0EL56</accession>
<feature type="transmembrane region" description="Helical" evidence="1">
    <location>
        <begin position="6"/>
        <end position="27"/>
    </location>
</feature>
<keyword evidence="1" id="KW-0812">Transmembrane</keyword>
<evidence type="ECO:0000313" key="3">
    <source>
        <dbReference type="Proteomes" id="UP000537131"/>
    </source>
</evidence>
<organism evidence="2 3">
    <name type="scientific">Clostridium muellerianum</name>
    <dbReference type="NCBI Taxonomy" id="2716538"/>
    <lineage>
        <taxon>Bacteria</taxon>
        <taxon>Bacillati</taxon>
        <taxon>Bacillota</taxon>
        <taxon>Clostridia</taxon>
        <taxon>Eubacteriales</taxon>
        <taxon>Clostridiaceae</taxon>
        <taxon>Clostridium</taxon>
    </lineage>
</organism>
<comment type="caution">
    <text evidence="2">The sequence shown here is derived from an EMBL/GenBank/DDBJ whole genome shotgun (WGS) entry which is preliminary data.</text>
</comment>
<gene>
    <name evidence="2" type="ORF">HBE96_23305</name>
</gene>
<sequence>MTNELVKSIISDGAYIIITGLFGIISFQFKKFIAEHNDYIQKEKELVKTQIGAEQYYKNKDKAIDLILRIEEEAKAYNWDSEVKHSNAVKLISEKTGLSSEDIYDIIKSTVTKIKTGQVVK</sequence>
<reference evidence="2 3" key="2">
    <citation type="submission" date="2020-06" db="EMBL/GenBank/DDBJ databases">
        <title>Complete Genome Sequence of Clostridium muelleri sp. nov. P21T, an Acid-Alcohol Producing Acetogen Isolated from Old Hay.</title>
        <authorList>
            <person name="Duncan K.E."/>
            <person name="Tanner R.S."/>
        </authorList>
    </citation>
    <scope>NUCLEOTIDE SEQUENCE [LARGE SCALE GENOMIC DNA]</scope>
    <source>
        <strain evidence="2 3">P21</strain>
    </source>
</reference>
<protein>
    <recommendedName>
        <fullName evidence="4">Phage protein</fullName>
    </recommendedName>
</protein>
<dbReference type="EMBL" id="JABBNI010000065">
    <property type="protein sequence ID" value="NMM65509.1"/>
    <property type="molecule type" value="Genomic_DNA"/>
</dbReference>
<dbReference type="AlphaFoldDB" id="A0A7Y0EL56"/>
<keyword evidence="1" id="KW-1133">Transmembrane helix</keyword>
<name>A0A7Y0EL56_9CLOT</name>
<proteinExistence type="predicted"/>
<evidence type="ECO:0000256" key="1">
    <source>
        <dbReference type="SAM" id="Phobius"/>
    </source>
</evidence>
<evidence type="ECO:0000313" key="2">
    <source>
        <dbReference type="EMBL" id="NMM65509.1"/>
    </source>
</evidence>
<dbReference type="Proteomes" id="UP000537131">
    <property type="component" value="Unassembled WGS sequence"/>
</dbReference>
<evidence type="ECO:0008006" key="4">
    <source>
        <dbReference type="Google" id="ProtNLM"/>
    </source>
</evidence>
<keyword evidence="3" id="KW-1185">Reference proteome</keyword>
<dbReference type="RefSeq" id="WP_169300088.1">
    <property type="nucleotide sequence ID" value="NZ_JABBNI010000065.1"/>
</dbReference>
<keyword evidence="1" id="KW-0472">Membrane</keyword>